<evidence type="ECO:0000256" key="5">
    <source>
        <dbReference type="ARBA" id="ARBA00023136"/>
    </source>
</evidence>
<comment type="caution">
    <text evidence="8">The sequence shown here is derived from an EMBL/GenBank/DDBJ whole genome shotgun (WGS) entry which is preliminary data.</text>
</comment>
<feature type="chain" id="PRO_5046302363" description="Malectin-like domain-containing protein" evidence="6">
    <location>
        <begin position="18"/>
        <end position="456"/>
    </location>
</feature>
<feature type="domain" description="Malectin-like" evidence="7">
    <location>
        <begin position="26"/>
        <end position="306"/>
    </location>
</feature>
<evidence type="ECO:0000256" key="4">
    <source>
        <dbReference type="ARBA" id="ARBA00022989"/>
    </source>
</evidence>
<sequence length="456" mass="51809">MMKVLLFAIFFAQKAFSQDTWDWLRIDCGSDTSYKDANGDTWNSDDDYVKTGDNKQVAPSSSSEVEQLNTLRVFSEQNKNCYTLPTPSSTRYLVRAMFWYGNYDGLSKPSTFDLEFDGNKWATVVTNMNNFTYYEMIYATRGDSISICLARTQDQQFPFISRLESIPLPDEMYPQMRRDMAWFNSYRYDYGANDTILGYPADPYNRIWEPSIPPGLRPVTANFTSIDVTSVNDPPDSAIITAVEAQSSTDTIDLSFGFGNVSHLDHVEMYFTEPFLQTGETRSFSVIVNNSYVNTTNPEYQNCVSIGANSLSFGTLNVQLVPNQRVHAATDNKCRRSLHLNGLGEFVDNFEHLKGWSGEPCLPNDTIWQWLKCSTDDQPPRVTAICLSGYGLQGYLPDFSQMDALEVIDMHNNTLDGEIPDFLGKLPNLRILDLRDNDFSGYVPRTITDNKQLEFK</sequence>
<evidence type="ECO:0000256" key="2">
    <source>
        <dbReference type="ARBA" id="ARBA00022692"/>
    </source>
</evidence>
<dbReference type="Pfam" id="PF12819">
    <property type="entry name" value="Malectin_like"/>
    <property type="match status" value="1"/>
</dbReference>
<dbReference type="SUPFAM" id="SSF52058">
    <property type="entry name" value="L domain-like"/>
    <property type="match status" value="1"/>
</dbReference>
<dbReference type="InterPro" id="IPR001611">
    <property type="entry name" value="Leu-rich_rpt"/>
</dbReference>
<organism evidence="8 9">
    <name type="scientific">Hibiscus sabdariffa</name>
    <name type="common">roselle</name>
    <dbReference type="NCBI Taxonomy" id="183260"/>
    <lineage>
        <taxon>Eukaryota</taxon>
        <taxon>Viridiplantae</taxon>
        <taxon>Streptophyta</taxon>
        <taxon>Embryophyta</taxon>
        <taxon>Tracheophyta</taxon>
        <taxon>Spermatophyta</taxon>
        <taxon>Magnoliopsida</taxon>
        <taxon>eudicotyledons</taxon>
        <taxon>Gunneridae</taxon>
        <taxon>Pentapetalae</taxon>
        <taxon>rosids</taxon>
        <taxon>malvids</taxon>
        <taxon>Malvales</taxon>
        <taxon>Malvaceae</taxon>
        <taxon>Malvoideae</taxon>
        <taxon>Hibiscus</taxon>
    </lineage>
</organism>
<evidence type="ECO:0000256" key="1">
    <source>
        <dbReference type="ARBA" id="ARBA00004167"/>
    </source>
</evidence>
<dbReference type="InterPro" id="IPR032675">
    <property type="entry name" value="LRR_dom_sf"/>
</dbReference>
<keyword evidence="5" id="KW-0472">Membrane</keyword>
<evidence type="ECO:0000313" key="9">
    <source>
        <dbReference type="Proteomes" id="UP001396334"/>
    </source>
</evidence>
<dbReference type="Proteomes" id="UP001396334">
    <property type="component" value="Unassembled WGS sequence"/>
</dbReference>
<protein>
    <recommendedName>
        <fullName evidence="7">Malectin-like domain-containing protein</fullName>
    </recommendedName>
</protein>
<proteinExistence type="predicted"/>
<dbReference type="PANTHER" id="PTHR45631">
    <property type="entry name" value="OS07G0107800 PROTEIN-RELATED"/>
    <property type="match status" value="1"/>
</dbReference>
<keyword evidence="2" id="KW-0812">Transmembrane</keyword>
<gene>
    <name evidence="8" type="ORF">V6N11_005144</name>
</gene>
<reference evidence="8 9" key="1">
    <citation type="journal article" date="2024" name="G3 (Bethesda)">
        <title>Genome assembly of Hibiscus sabdariffa L. provides insights into metabolisms of medicinal natural products.</title>
        <authorList>
            <person name="Kim T."/>
        </authorList>
    </citation>
    <scope>NUCLEOTIDE SEQUENCE [LARGE SCALE GENOMIC DNA]</scope>
    <source>
        <strain evidence="8">TK-2024</strain>
        <tissue evidence="8">Old leaves</tissue>
    </source>
</reference>
<dbReference type="Gene3D" id="2.60.120.430">
    <property type="entry name" value="Galactose-binding lectin"/>
    <property type="match status" value="1"/>
</dbReference>
<evidence type="ECO:0000256" key="6">
    <source>
        <dbReference type="SAM" id="SignalP"/>
    </source>
</evidence>
<evidence type="ECO:0000313" key="8">
    <source>
        <dbReference type="EMBL" id="KAK9013969.1"/>
    </source>
</evidence>
<accession>A0ABR2RMF7</accession>
<dbReference type="Gene3D" id="3.80.10.10">
    <property type="entry name" value="Ribonuclease Inhibitor"/>
    <property type="match status" value="1"/>
</dbReference>
<dbReference type="InterPro" id="IPR024788">
    <property type="entry name" value="Malectin-like_Carb-bd_dom"/>
</dbReference>
<keyword evidence="9" id="KW-1185">Reference proteome</keyword>
<comment type="subcellular location">
    <subcellularLocation>
        <location evidence="1">Membrane</location>
        <topology evidence="1">Single-pass membrane protein</topology>
    </subcellularLocation>
</comment>
<evidence type="ECO:0000259" key="7">
    <source>
        <dbReference type="Pfam" id="PF12819"/>
    </source>
</evidence>
<dbReference type="EMBL" id="JBBPBN010000021">
    <property type="protein sequence ID" value="KAK9013969.1"/>
    <property type="molecule type" value="Genomic_DNA"/>
</dbReference>
<name>A0ABR2RMF7_9ROSI</name>
<feature type="signal peptide" evidence="6">
    <location>
        <begin position="1"/>
        <end position="17"/>
    </location>
</feature>
<dbReference type="PANTHER" id="PTHR45631:SF186">
    <property type="entry name" value="MALECTIN-LIKE DOMAIN-CONTAINING PROTEIN"/>
    <property type="match status" value="1"/>
</dbReference>
<keyword evidence="4" id="KW-1133">Transmembrane helix</keyword>
<evidence type="ECO:0000256" key="3">
    <source>
        <dbReference type="ARBA" id="ARBA00022729"/>
    </source>
</evidence>
<keyword evidence="3 6" id="KW-0732">Signal</keyword>
<dbReference type="Pfam" id="PF00560">
    <property type="entry name" value="LRR_1"/>
    <property type="match status" value="2"/>
</dbReference>